<dbReference type="eggNOG" id="COG1051">
    <property type="taxonomic scope" value="Bacteria"/>
</dbReference>
<comment type="similarity">
    <text evidence="3">Belongs to the Nudix hydrolase family.</text>
</comment>
<gene>
    <name evidence="5" type="ORF">NA8A_09734</name>
</gene>
<evidence type="ECO:0000256" key="3">
    <source>
        <dbReference type="RuleBase" id="RU003476"/>
    </source>
</evidence>
<evidence type="ECO:0000313" key="5">
    <source>
        <dbReference type="EMBL" id="EKF42939.1"/>
    </source>
</evidence>
<dbReference type="Pfam" id="PF00293">
    <property type="entry name" value="NUDIX"/>
    <property type="match status" value="1"/>
</dbReference>
<dbReference type="PANTHER" id="PTHR43736:SF1">
    <property type="entry name" value="DIHYDRONEOPTERIN TRIPHOSPHATE DIPHOSPHATASE"/>
    <property type="match status" value="1"/>
</dbReference>
<evidence type="ECO:0000259" key="4">
    <source>
        <dbReference type="PROSITE" id="PS51462"/>
    </source>
</evidence>
<dbReference type="SUPFAM" id="SSF55811">
    <property type="entry name" value="Nudix"/>
    <property type="match status" value="1"/>
</dbReference>
<sequence>MLAAELAIKPGYARCHSMKSEEIHAVSAAVVQNGRFLLVRRGRPPAEGLYAFPGGRLEEGETHEEAVAREIMEETGLTVLSAAFLREIRLPVEERDMVFLLSVYRAEAAAGEPVAGDDAAEAAWFTPDEIRQLPITQSTLAIVEELSAAWPNRKVG</sequence>
<evidence type="ECO:0000256" key="1">
    <source>
        <dbReference type="ARBA" id="ARBA00001946"/>
    </source>
</evidence>
<evidence type="ECO:0000313" key="6">
    <source>
        <dbReference type="Proteomes" id="UP000007374"/>
    </source>
</evidence>
<organism evidence="5 6">
    <name type="scientific">Nitratireductor indicus C115</name>
    <dbReference type="NCBI Taxonomy" id="1231190"/>
    <lineage>
        <taxon>Bacteria</taxon>
        <taxon>Pseudomonadati</taxon>
        <taxon>Pseudomonadota</taxon>
        <taxon>Alphaproteobacteria</taxon>
        <taxon>Hyphomicrobiales</taxon>
        <taxon>Phyllobacteriaceae</taxon>
        <taxon>Nitratireductor</taxon>
    </lineage>
</organism>
<accession>K2NYG1</accession>
<comment type="caution">
    <text evidence="5">The sequence shown here is derived from an EMBL/GenBank/DDBJ whole genome shotgun (WGS) entry which is preliminary data.</text>
</comment>
<reference evidence="5 6" key="1">
    <citation type="journal article" date="2012" name="J. Bacteriol.">
        <title>Genome Sequence of Nitratireductor indicus Type Strain C115.</title>
        <authorList>
            <person name="Lai Q."/>
            <person name="Li G."/>
            <person name="Yu Z."/>
            <person name="Shao Z."/>
        </authorList>
    </citation>
    <scope>NUCLEOTIDE SEQUENCE [LARGE SCALE GENOMIC DNA]</scope>
    <source>
        <strain evidence="5 6">C115</strain>
    </source>
</reference>
<feature type="domain" description="Nudix hydrolase" evidence="4">
    <location>
        <begin position="21"/>
        <end position="148"/>
    </location>
</feature>
<dbReference type="Proteomes" id="UP000007374">
    <property type="component" value="Unassembled WGS sequence"/>
</dbReference>
<dbReference type="Gene3D" id="3.90.79.10">
    <property type="entry name" value="Nucleoside Triphosphate Pyrophosphohydrolase"/>
    <property type="match status" value="1"/>
</dbReference>
<dbReference type="PRINTS" id="PR00502">
    <property type="entry name" value="NUDIXFAMILY"/>
</dbReference>
<evidence type="ECO:0000256" key="2">
    <source>
        <dbReference type="ARBA" id="ARBA00022801"/>
    </source>
</evidence>
<comment type="cofactor">
    <cofactor evidence="1">
        <name>Mg(2+)</name>
        <dbReference type="ChEBI" id="CHEBI:18420"/>
    </cofactor>
</comment>
<protein>
    <submittedName>
        <fullName evidence="5">NUDIX hydrolase</fullName>
    </submittedName>
</protein>
<keyword evidence="6" id="KW-1185">Reference proteome</keyword>
<dbReference type="InterPro" id="IPR000086">
    <property type="entry name" value="NUDIX_hydrolase_dom"/>
</dbReference>
<dbReference type="PROSITE" id="PS00893">
    <property type="entry name" value="NUDIX_BOX"/>
    <property type="match status" value="1"/>
</dbReference>
<name>K2NYG1_9HYPH</name>
<dbReference type="EMBL" id="AMSI01000005">
    <property type="protein sequence ID" value="EKF42939.1"/>
    <property type="molecule type" value="Genomic_DNA"/>
</dbReference>
<dbReference type="PATRIC" id="fig|1231190.3.peg.2042"/>
<dbReference type="InterPro" id="IPR015797">
    <property type="entry name" value="NUDIX_hydrolase-like_dom_sf"/>
</dbReference>
<keyword evidence="2 3" id="KW-0378">Hydrolase</keyword>
<dbReference type="InterPro" id="IPR020084">
    <property type="entry name" value="NUDIX_hydrolase_CS"/>
</dbReference>
<dbReference type="STRING" id="721133.SAMN05216176_103325"/>
<dbReference type="InterPro" id="IPR020476">
    <property type="entry name" value="Nudix_hydrolase"/>
</dbReference>
<dbReference type="GO" id="GO:0016787">
    <property type="term" value="F:hydrolase activity"/>
    <property type="evidence" value="ECO:0007669"/>
    <property type="project" value="UniProtKB-KW"/>
</dbReference>
<dbReference type="PANTHER" id="PTHR43736">
    <property type="entry name" value="ADP-RIBOSE PYROPHOSPHATASE"/>
    <property type="match status" value="1"/>
</dbReference>
<proteinExistence type="inferred from homology"/>
<dbReference type="CDD" id="cd04673">
    <property type="entry name" value="NUDIX_ADPRase"/>
    <property type="match status" value="1"/>
</dbReference>
<dbReference type="AlphaFoldDB" id="K2NYG1"/>
<dbReference type="PROSITE" id="PS51462">
    <property type="entry name" value="NUDIX"/>
    <property type="match status" value="1"/>
</dbReference>